<dbReference type="Proteomes" id="UP001220324">
    <property type="component" value="Unassembled WGS sequence"/>
</dbReference>
<dbReference type="EMBL" id="JAQIZZ010000005">
    <property type="protein sequence ID" value="KAJ5540915.1"/>
    <property type="molecule type" value="Genomic_DNA"/>
</dbReference>
<proteinExistence type="predicted"/>
<evidence type="ECO:0000313" key="3">
    <source>
        <dbReference type="Proteomes" id="UP001220324"/>
    </source>
</evidence>
<gene>
    <name evidence="2" type="ORF">N7494_005991</name>
</gene>
<dbReference type="AlphaFoldDB" id="A0AAD6GG81"/>
<name>A0AAD6GG81_9EURO</name>
<sequence>MASIAERAQENWPDLPKTPITLDDSTRELYNRAINEPTSLTDEERRVITRRPTGPKEDQLCRDACGMTFSELARKCTDQKDNVRYQEAKILLTGPAPSQTALELNFSARLGEADRELWRNAYNAAWSEDVKNARANARAITKPVKADYSTARESHNSDDWRNIAYAMKIPWQEYVISDPANIVFGFAFFVPNAIGSEWPLFKEQIEYATRHGLNCHLPPTRKEDLPKFTLHWIEEDTADMESTFVSKRGNGELLKGLRTDCFLYVDEESLRSHSLERPFIWLWEPENAISKELGPLKVDIKHIVPLLFARLTQRDLPEEQRCKPYRKTSDFATLHQIAQYKDPTNQRIDGIWPAPARIM</sequence>
<reference evidence="2 3" key="1">
    <citation type="journal article" date="2023" name="IMA Fungus">
        <title>Comparative genomic study of the Penicillium genus elucidates a diverse pangenome and 15 lateral gene transfer events.</title>
        <authorList>
            <person name="Petersen C."/>
            <person name="Sorensen T."/>
            <person name="Nielsen M.R."/>
            <person name="Sondergaard T.E."/>
            <person name="Sorensen J.L."/>
            <person name="Fitzpatrick D.A."/>
            <person name="Frisvad J.C."/>
            <person name="Nielsen K.L."/>
        </authorList>
    </citation>
    <scope>NUCLEOTIDE SEQUENCE [LARGE SCALE GENOMIC DNA]</scope>
    <source>
        <strain evidence="2 3">IBT 35679</strain>
    </source>
</reference>
<feature type="region of interest" description="Disordered" evidence="1">
    <location>
        <begin position="1"/>
        <end position="20"/>
    </location>
</feature>
<evidence type="ECO:0000313" key="2">
    <source>
        <dbReference type="EMBL" id="KAJ5540915.1"/>
    </source>
</evidence>
<keyword evidence="3" id="KW-1185">Reference proteome</keyword>
<evidence type="ECO:0000256" key="1">
    <source>
        <dbReference type="SAM" id="MobiDB-lite"/>
    </source>
</evidence>
<protein>
    <submittedName>
        <fullName evidence="2">Uncharacterized protein</fullName>
    </submittedName>
</protein>
<comment type="caution">
    <text evidence="2">The sequence shown here is derived from an EMBL/GenBank/DDBJ whole genome shotgun (WGS) entry which is preliminary data.</text>
</comment>
<organism evidence="2 3">
    <name type="scientific">Penicillium frequentans</name>
    <dbReference type="NCBI Taxonomy" id="3151616"/>
    <lineage>
        <taxon>Eukaryota</taxon>
        <taxon>Fungi</taxon>
        <taxon>Dikarya</taxon>
        <taxon>Ascomycota</taxon>
        <taxon>Pezizomycotina</taxon>
        <taxon>Eurotiomycetes</taxon>
        <taxon>Eurotiomycetidae</taxon>
        <taxon>Eurotiales</taxon>
        <taxon>Aspergillaceae</taxon>
        <taxon>Penicillium</taxon>
    </lineage>
</organism>
<accession>A0AAD6GG81</accession>